<reference evidence="1 2" key="1">
    <citation type="submission" date="2020-07" db="EMBL/GenBank/DDBJ databases">
        <title>Spirosoma foliorum sp. nov., isolated from the leaves on the Nejang mountain Korea, Republic of.</title>
        <authorList>
            <person name="Ho H."/>
            <person name="Lee Y.-J."/>
            <person name="Nurcahyanto D.-A."/>
            <person name="Kim S.-G."/>
        </authorList>
    </citation>
    <scope>NUCLEOTIDE SEQUENCE [LARGE SCALE GENOMIC DNA]</scope>
    <source>
        <strain evidence="1 2">PL0136</strain>
    </source>
</reference>
<gene>
    <name evidence="1" type="ORF">H3H32_28110</name>
</gene>
<dbReference type="KEGG" id="sfol:H3H32_28110"/>
<proteinExistence type="predicted"/>
<dbReference type="InterPro" id="IPR013783">
    <property type="entry name" value="Ig-like_fold"/>
</dbReference>
<evidence type="ECO:0000313" key="2">
    <source>
        <dbReference type="Proteomes" id="UP000515369"/>
    </source>
</evidence>
<dbReference type="AlphaFoldDB" id="A0A7G5GSD8"/>
<name>A0A7G5GSD8_9BACT</name>
<sequence>MGFLSTFAYAQQYGAKNNLSQFVTPTNQYTISVSGCGFLCSSNVSSGSSVANLSLTDSSAITITGISLLSGISTSVRAKLQSGTVSKAGDYAGWVLSSGGPLNAALFNAMTLKTYKAGVLQETKSGSSLLSLNVLGILGGMQNEVAFKTTKDFDDVEIIITGGELISVSLFNSVSYFYAFGSQTAATFNFNCGSATTIGTFVAGTPSSGTLTVPVTGSTSGVVSLSVTGSGFASSPVPYTTVITSGQSSIAVPISYNGTGASGTRSLSITSTLSFTSGPGSCSTAATVYPVPSVSFTNPAPNSLTSTTPVVNGTATAGISLTISGPNGQSCVTTADAGTGAWSCSSLVLPAGPVTLTAIVGNPAGTATATRSFIAVAPPLYYALSTNTQLVGSKPDDWAIHCNFSLGRNAGCIWLGSESSNGN</sequence>
<evidence type="ECO:0000313" key="1">
    <source>
        <dbReference type="EMBL" id="QMW01780.1"/>
    </source>
</evidence>
<dbReference type="RefSeq" id="WP_182459058.1">
    <property type="nucleotide sequence ID" value="NZ_CP059732.1"/>
</dbReference>
<keyword evidence="2" id="KW-1185">Reference proteome</keyword>
<accession>A0A7G5GSD8</accession>
<organism evidence="1 2">
    <name type="scientific">Spirosoma foliorum</name>
    <dbReference type="NCBI Taxonomy" id="2710596"/>
    <lineage>
        <taxon>Bacteria</taxon>
        <taxon>Pseudomonadati</taxon>
        <taxon>Bacteroidota</taxon>
        <taxon>Cytophagia</taxon>
        <taxon>Cytophagales</taxon>
        <taxon>Cytophagaceae</taxon>
        <taxon>Spirosoma</taxon>
    </lineage>
</organism>
<dbReference type="EMBL" id="CP059732">
    <property type="protein sequence ID" value="QMW01780.1"/>
    <property type="molecule type" value="Genomic_DNA"/>
</dbReference>
<dbReference type="Gene3D" id="2.60.40.10">
    <property type="entry name" value="Immunoglobulins"/>
    <property type="match status" value="1"/>
</dbReference>
<dbReference type="Proteomes" id="UP000515369">
    <property type="component" value="Chromosome"/>
</dbReference>
<protein>
    <submittedName>
        <fullName evidence="1">Uncharacterized protein</fullName>
    </submittedName>
</protein>